<feature type="compositionally biased region" description="Pro residues" evidence="1">
    <location>
        <begin position="11"/>
        <end position="21"/>
    </location>
</feature>
<comment type="caution">
    <text evidence="2">The sequence shown here is derived from an EMBL/GenBank/DDBJ whole genome shotgun (WGS) entry which is preliminary data.</text>
</comment>
<name>A0A2U2D0L5_9PSED</name>
<evidence type="ECO:0000313" key="2">
    <source>
        <dbReference type="EMBL" id="PWE38974.1"/>
    </source>
</evidence>
<organism evidence="2 3">
    <name type="scientific">Pseudomonas prosekii</name>
    <dbReference type="NCBI Taxonomy" id="1148509"/>
    <lineage>
        <taxon>Bacteria</taxon>
        <taxon>Pseudomonadati</taxon>
        <taxon>Pseudomonadota</taxon>
        <taxon>Gammaproteobacteria</taxon>
        <taxon>Pseudomonadales</taxon>
        <taxon>Pseudomonadaceae</taxon>
        <taxon>Pseudomonas</taxon>
    </lineage>
</organism>
<sequence length="85" mass="9071">MGASLLAMRPAQPPSMLPDPSPSRAGSLLQGISVVWCCAAPAISAHVVNAPLRGVRRHLTCLRRSYHRIKGHCRNCQGLTETNGA</sequence>
<accession>A0A2U2D0L5</accession>
<feature type="region of interest" description="Disordered" evidence="1">
    <location>
        <begin position="1"/>
        <end position="25"/>
    </location>
</feature>
<dbReference type="Proteomes" id="UP000245056">
    <property type="component" value="Unassembled WGS sequence"/>
</dbReference>
<dbReference type="EMBL" id="QFAW01000064">
    <property type="protein sequence ID" value="PWE38974.1"/>
    <property type="molecule type" value="Genomic_DNA"/>
</dbReference>
<dbReference type="AlphaFoldDB" id="A0A2U2D0L5"/>
<evidence type="ECO:0000256" key="1">
    <source>
        <dbReference type="SAM" id="MobiDB-lite"/>
    </source>
</evidence>
<protein>
    <submittedName>
        <fullName evidence="2">Uncharacterized protein</fullName>
    </submittedName>
</protein>
<gene>
    <name evidence="2" type="ORF">C9I49_27040</name>
</gene>
<proteinExistence type="predicted"/>
<reference evidence="2 3" key="1">
    <citation type="submission" date="2018-05" db="EMBL/GenBank/DDBJ databases">
        <title>Genome sequences of two Antarctic strains of Pseudomonas prosekii: insights into adaptation to extreme conditions.</title>
        <authorList>
            <person name="Snopkova K."/>
            <person name="Dufkova K."/>
            <person name="Cejkova D."/>
            <person name="Sedlacek I."/>
            <person name="Smajs D."/>
        </authorList>
    </citation>
    <scope>NUCLEOTIDE SEQUENCE [LARGE SCALE GENOMIC DNA]</scope>
    <source>
        <strain evidence="2 3">P2673</strain>
    </source>
</reference>
<evidence type="ECO:0000313" key="3">
    <source>
        <dbReference type="Proteomes" id="UP000245056"/>
    </source>
</evidence>